<evidence type="ECO:0000256" key="1">
    <source>
        <dbReference type="ARBA" id="ARBA00004370"/>
    </source>
</evidence>
<dbReference type="InterPro" id="IPR002859">
    <property type="entry name" value="PKD/REJ-like"/>
</dbReference>
<evidence type="ECO:0000256" key="5">
    <source>
        <dbReference type="ARBA" id="ARBA00023136"/>
    </source>
</evidence>
<protein>
    <submittedName>
        <fullName evidence="8">Uncharacterized protein LOC106464563</fullName>
    </submittedName>
</protein>
<sequence length="1132" mass="122816">MPVTAQSPEMTIFTALSVIEMTQCGPDGKCAEICPPYPPYPWIIENGTITCPLGYYFCVETESCVVCRNEKKGSPCLAGVAYCLEQCPSDLVFCEDRQACLPSCTDTAFCGDEEIFCPGLQACSNVSECFRNESSCIFTLNTTMMSTSVFCLNGNVCPQNSTCCPSDGLPICITDSGVGLSKSEVPVPIEARFKDTLDAVDISFTTALTPQGPINCFKVFDQFSLSLLGQGPSCVSIADTLTIYLGEEPALTPGNIITLRSGNDIYNRDKLSEKGFEATGMVSVENAVSPLKENAEYVVLLTARNRLGAQTYIPTVHTVRRTSKSLALTLVGPTLVNPHSDVTFTVLIDVCASVNLTSSKLQFLWSTNSSDFSLAAFTGRSATVTSDQLTSGRPFVVSVTVSVNGSDILRGEVNRLFVIKKTSLRPWVDPETLVVGNETSYFLLKGTPYLYTNLNTLAMENILLDWSCHYQMANTSCLNENVTTNEQMLTIHAGMLKPNRYNITFKATRNTLGAEKQMNVIVLPGNVPVVYVKRSYVGPVSPTDRYVVNAYVTSDVDVRVWWECVVEKEYATSSLEGITPSSHPRNYSGPLIRRPFPLLIPSVNTHWRGLLGGGRYKFRLVAEPINGGERGYADIIVETNQPPITGGLEVTPPSGIAFQTTFTLKATGRWSDEPQDYPLKYTFFYQVMDEEFTTPINVFIGEPPGVQNVFLPGDSRQSSNVTVAVKVCGGMSCSIAKQTVPISPSAISGEECIDKLSGQAATLLNEGDITQTLATVRAAALLPGNQSETLFHNTVNAVAVNTLLTMESLQLTTNSTTSNAIQMINDVESYLAGMCQYLVVGEEPATAATSIVAVRSEKLEFDLLAGKAVILASLNSKETNQVNLGAEIVETYSSWLCLEHELCYSACVGSAEVKSDIATLAGGETLRGSLILLRFFNPLTGHQMALEPLLIPMILTVPVENIEVNEGETLVLTTTTIQPPEAPRPITARFADSLDNVLITLSDSVRPEGLINCSDVFNKTSLELLGEDPMCVSIANTLTVQLGREPDLIPDDSLTFLSGNGLYNRDVPSELGSEVTGTVTVEEALSPFTPYFDLFGPREVCGRTINITVIDVTADACYEMDYFRSIFPIDTS</sequence>
<dbReference type="PANTHER" id="PTHR46730:SF1">
    <property type="entry name" value="PLAT DOMAIN-CONTAINING PROTEIN"/>
    <property type="match status" value="1"/>
</dbReference>
<feature type="non-terminal residue" evidence="8">
    <location>
        <position position="1132"/>
    </location>
</feature>
<accession>A0ABM1SWK3</accession>
<evidence type="ECO:0000313" key="7">
    <source>
        <dbReference type="Proteomes" id="UP000694941"/>
    </source>
</evidence>
<comment type="subcellular location">
    <subcellularLocation>
        <location evidence="1">Membrane</location>
    </subcellularLocation>
</comment>
<keyword evidence="3" id="KW-0677">Repeat</keyword>
<proteinExistence type="predicted"/>
<dbReference type="GeneID" id="106464563"/>
<evidence type="ECO:0000313" key="8">
    <source>
        <dbReference type="RefSeq" id="XP_022248009.1"/>
    </source>
</evidence>
<gene>
    <name evidence="8" type="primary">LOC106464563</name>
</gene>
<keyword evidence="4" id="KW-1133">Transmembrane helix</keyword>
<feature type="domain" description="PKD/REJ-like" evidence="6">
    <location>
        <begin position="384"/>
        <end position="776"/>
    </location>
</feature>
<dbReference type="RefSeq" id="XP_022248009.1">
    <property type="nucleotide sequence ID" value="XM_022392301.1"/>
</dbReference>
<reference evidence="8" key="1">
    <citation type="submission" date="2025-08" db="UniProtKB">
        <authorList>
            <consortium name="RefSeq"/>
        </authorList>
    </citation>
    <scope>IDENTIFICATION</scope>
    <source>
        <tissue evidence="8">Muscle</tissue>
    </source>
</reference>
<keyword evidence="5" id="KW-0472">Membrane</keyword>
<evidence type="ECO:0000259" key="6">
    <source>
        <dbReference type="Pfam" id="PF02010"/>
    </source>
</evidence>
<organism evidence="7 8">
    <name type="scientific">Limulus polyphemus</name>
    <name type="common">Atlantic horseshoe crab</name>
    <dbReference type="NCBI Taxonomy" id="6850"/>
    <lineage>
        <taxon>Eukaryota</taxon>
        <taxon>Metazoa</taxon>
        <taxon>Ecdysozoa</taxon>
        <taxon>Arthropoda</taxon>
        <taxon>Chelicerata</taxon>
        <taxon>Merostomata</taxon>
        <taxon>Xiphosura</taxon>
        <taxon>Limulidae</taxon>
        <taxon>Limulus</taxon>
    </lineage>
</organism>
<name>A0ABM1SWK3_LIMPO</name>
<evidence type="ECO:0000256" key="4">
    <source>
        <dbReference type="ARBA" id="ARBA00022989"/>
    </source>
</evidence>
<keyword evidence="7" id="KW-1185">Reference proteome</keyword>
<evidence type="ECO:0000256" key="2">
    <source>
        <dbReference type="ARBA" id="ARBA00022692"/>
    </source>
</evidence>
<dbReference type="Proteomes" id="UP000694941">
    <property type="component" value="Unplaced"/>
</dbReference>
<dbReference type="Pfam" id="PF02010">
    <property type="entry name" value="REJ"/>
    <property type="match status" value="1"/>
</dbReference>
<keyword evidence="2" id="KW-0812">Transmembrane</keyword>
<dbReference type="PANTHER" id="PTHR46730">
    <property type="entry name" value="POLYCYSTIN-1"/>
    <property type="match status" value="1"/>
</dbReference>
<evidence type="ECO:0000256" key="3">
    <source>
        <dbReference type="ARBA" id="ARBA00022737"/>
    </source>
</evidence>